<evidence type="ECO:0000256" key="5">
    <source>
        <dbReference type="ARBA" id="ARBA00022729"/>
    </source>
</evidence>
<evidence type="ECO:0000313" key="13">
    <source>
        <dbReference type="RefSeq" id="XP_025423775.1"/>
    </source>
</evidence>
<gene>
    <name evidence="11" type="primary">Pxd_15</name>
    <name evidence="13" type="synonym">LOC112693088</name>
    <name evidence="11" type="ORF">g.56203</name>
</gene>
<dbReference type="PRINTS" id="PR00457">
    <property type="entry name" value="ANPEROXIDASE"/>
</dbReference>
<keyword evidence="2" id="KW-0964">Secreted</keyword>
<reference evidence="13" key="2">
    <citation type="submission" date="2025-04" db="UniProtKB">
        <authorList>
            <consortium name="RefSeq"/>
        </authorList>
    </citation>
    <scope>IDENTIFICATION</scope>
    <source>
        <tissue evidence="13">Whole body</tissue>
    </source>
</reference>
<dbReference type="PROSITE" id="PS50292">
    <property type="entry name" value="PEROXIDASE_3"/>
    <property type="match status" value="1"/>
</dbReference>
<dbReference type="GO" id="GO:0004601">
    <property type="term" value="F:peroxidase activity"/>
    <property type="evidence" value="ECO:0007669"/>
    <property type="project" value="UniProtKB-KW"/>
</dbReference>
<evidence type="ECO:0000256" key="2">
    <source>
        <dbReference type="ARBA" id="ARBA00022525"/>
    </source>
</evidence>
<dbReference type="InterPro" id="IPR037120">
    <property type="entry name" value="Haem_peroxidase_sf_animal"/>
</dbReference>
<feature type="region of interest" description="Disordered" evidence="9">
    <location>
        <begin position="28"/>
        <end position="94"/>
    </location>
</feature>
<keyword evidence="3 11" id="KW-0575">Peroxidase</keyword>
<dbReference type="RefSeq" id="XP_025423775.1">
    <property type="nucleotide sequence ID" value="XM_025567990.1"/>
</dbReference>
<evidence type="ECO:0000256" key="1">
    <source>
        <dbReference type="ARBA" id="ARBA00004613"/>
    </source>
</evidence>
<evidence type="ECO:0000313" key="11">
    <source>
        <dbReference type="EMBL" id="MBY86873.1"/>
    </source>
</evidence>
<keyword evidence="8" id="KW-0479">Metal-binding</keyword>
<protein>
    <submittedName>
        <fullName evidence="11 13">Peroxidase</fullName>
    </submittedName>
</protein>
<dbReference type="InterPro" id="IPR019791">
    <property type="entry name" value="Haem_peroxidase_animal"/>
</dbReference>
<dbReference type="PANTHER" id="PTHR11475:SF4">
    <property type="entry name" value="CHORION PEROXIDASE"/>
    <property type="match status" value="1"/>
</dbReference>
<dbReference type="FunFam" id="1.10.640.10:FF:000003">
    <property type="entry name" value="chorion peroxidase"/>
    <property type="match status" value="1"/>
</dbReference>
<evidence type="ECO:0000256" key="7">
    <source>
        <dbReference type="ARBA" id="ARBA00023180"/>
    </source>
</evidence>
<keyword evidence="5 10" id="KW-0732">Signal</keyword>
<evidence type="ECO:0000256" key="9">
    <source>
        <dbReference type="SAM" id="MobiDB-lite"/>
    </source>
</evidence>
<reference evidence="11" key="1">
    <citation type="submission" date="2018-04" db="EMBL/GenBank/DDBJ databases">
        <title>Transcriptome assembly of Sipha flava.</title>
        <authorList>
            <person name="Scully E.D."/>
            <person name="Geib S.M."/>
            <person name="Palmer N.A."/>
            <person name="Koch K."/>
            <person name="Bradshaw J."/>
            <person name="Heng-Moss T."/>
            <person name="Sarath G."/>
        </authorList>
    </citation>
    <scope>NUCLEOTIDE SEQUENCE</scope>
</reference>
<proteinExistence type="predicted"/>
<name>A0A2S2RA78_9HEMI</name>
<keyword evidence="6 8" id="KW-0408">Iron</keyword>
<dbReference type="SUPFAM" id="SSF48113">
    <property type="entry name" value="Heme-dependent peroxidases"/>
    <property type="match status" value="1"/>
</dbReference>
<dbReference type="OrthoDB" id="823504at2759"/>
<evidence type="ECO:0000256" key="8">
    <source>
        <dbReference type="PIRSR" id="PIRSR619791-2"/>
    </source>
</evidence>
<dbReference type="AlphaFoldDB" id="A0A2S2RA78"/>
<feature type="signal peptide" evidence="10">
    <location>
        <begin position="1"/>
        <end position="24"/>
    </location>
</feature>
<feature type="compositionally biased region" description="Basic and acidic residues" evidence="9">
    <location>
        <begin position="28"/>
        <end position="61"/>
    </location>
</feature>
<organism evidence="11">
    <name type="scientific">Sipha flava</name>
    <name type="common">yellow sugarcane aphid</name>
    <dbReference type="NCBI Taxonomy" id="143950"/>
    <lineage>
        <taxon>Eukaryota</taxon>
        <taxon>Metazoa</taxon>
        <taxon>Ecdysozoa</taxon>
        <taxon>Arthropoda</taxon>
        <taxon>Hexapoda</taxon>
        <taxon>Insecta</taxon>
        <taxon>Pterygota</taxon>
        <taxon>Neoptera</taxon>
        <taxon>Paraneoptera</taxon>
        <taxon>Hemiptera</taxon>
        <taxon>Sternorrhyncha</taxon>
        <taxon>Aphidomorpha</taxon>
        <taxon>Aphidoidea</taxon>
        <taxon>Aphididae</taxon>
        <taxon>Sipha</taxon>
    </lineage>
</organism>
<sequence length="668" mass="75270">MTTTTMTTKRVAAVFFGLLVAVACHSDGGADRPGSRCARDVDKEDGGRTETRPEKSARDESDPNQSKIPSLMDSSDSDRGLLSPQDIDLGDQCFPKPKCNPDARFRSTDGGCNNLIFPVWGQSNTASTRIVQADYSDGRDEPRKAASGRDLPNARHVRTTLFKDMDRPAPKHNLYVMQFGQMIAHDTELTISKTSSNGKALACCNPDGSAPEVLPKECLKIMTPKDDPDSKNRCLSTQRASDTADIGCQIKPVRKRIGVTSFIDASLLYGSDDKTARSLRTFTNGRLRSQVGEDGNSYLPNVKNSTQSCNVAKDNTVCYVSGDLRVNQHPDMSVQTISMLRLHNTLCDQLKIINPTWNDERIYQEARRLLIAMYQHVTYNEFVPILLGKDYSRANKLLPLKEGYDLNYNQFLNPTTFTSFTAAAFRSLHSYIQGFIDLVSEARSVTSKMRLSDFYIRTDIVQRKDNYDSFLRGLLTQHAQGQDQFFTEEVSEYLFRIPNKTMGLDLVSIDIERGRDFGLPSYNTYRKLCGLREAKTFDDLTDQIDKKNVDVLANLYENVNDIDYYPAGLLEKPKPGAILGHTFQCIIGEMFFRWKFGDRFYYEFGNQTGTFSSDQLKEIRKTTLALITCMTSNIQTVQRNAFDVPSKCNQLVTCKSIPKLNLDAWKEE</sequence>
<dbReference type="GO" id="GO:0022412">
    <property type="term" value="P:cellular process involved in reproduction in multicellular organism"/>
    <property type="evidence" value="ECO:0007669"/>
    <property type="project" value="UniProtKB-ARBA"/>
</dbReference>
<dbReference type="PANTHER" id="PTHR11475">
    <property type="entry name" value="OXIDASE/PEROXIDASE"/>
    <property type="match status" value="1"/>
</dbReference>
<feature type="binding site" description="axial binding residue" evidence="8">
    <location>
        <position position="429"/>
    </location>
    <ligand>
        <name>heme b</name>
        <dbReference type="ChEBI" id="CHEBI:60344"/>
    </ligand>
    <ligandPart>
        <name>Fe</name>
        <dbReference type="ChEBI" id="CHEBI:18248"/>
    </ligandPart>
</feature>
<keyword evidence="3 11" id="KW-0560">Oxidoreductase</keyword>
<comment type="subcellular location">
    <subcellularLocation>
        <location evidence="1">Secreted</location>
    </subcellularLocation>
</comment>
<feature type="chain" id="PRO_5044579422" evidence="10">
    <location>
        <begin position="25"/>
        <end position="668"/>
    </location>
</feature>
<dbReference type="GO" id="GO:0046872">
    <property type="term" value="F:metal ion binding"/>
    <property type="evidence" value="ECO:0007669"/>
    <property type="project" value="UniProtKB-KW"/>
</dbReference>
<dbReference type="Proteomes" id="UP000694846">
    <property type="component" value="Unplaced"/>
</dbReference>
<evidence type="ECO:0000256" key="4">
    <source>
        <dbReference type="ARBA" id="ARBA00022617"/>
    </source>
</evidence>
<dbReference type="Gene3D" id="1.10.640.10">
    <property type="entry name" value="Haem peroxidase domain superfamily, animal type"/>
    <property type="match status" value="1"/>
</dbReference>
<evidence type="ECO:0000256" key="10">
    <source>
        <dbReference type="SAM" id="SignalP"/>
    </source>
</evidence>
<dbReference type="CDD" id="cd09823">
    <property type="entry name" value="peroxinectin_like"/>
    <property type="match status" value="1"/>
</dbReference>
<evidence type="ECO:0000313" key="12">
    <source>
        <dbReference type="Proteomes" id="UP000694846"/>
    </source>
</evidence>
<dbReference type="InterPro" id="IPR010255">
    <property type="entry name" value="Haem_peroxidase_sf"/>
</dbReference>
<evidence type="ECO:0000256" key="6">
    <source>
        <dbReference type="ARBA" id="ARBA00023004"/>
    </source>
</evidence>
<dbReference type="Pfam" id="PF03098">
    <property type="entry name" value="An_peroxidase"/>
    <property type="match status" value="1"/>
</dbReference>
<accession>A0A2S2RA78</accession>
<evidence type="ECO:0000256" key="3">
    <source>
        <dbReference type="ARBA" id="ARBA00022559"/>
    </source>
</evidence>
<keyword evidence="4 8" id="KW-0349">Heme</keyword>
<dbReference type="GO" id="GO:0005576">
    <property type="term" value="C:extracellular region"/>
    <property type="evidence" value="ECO:0007669"/>
    <property type="project" value="UniProtKB-SubCell"/>
</dbReference>
<dbReference type="GO" id="GO:0020037">
    <property type="term" value="F:heme binding"/>
    <property type="evidence" value="ECO:0007669"/>
    <property type="project" value="InterPro"/>
</dbReference>
<dbReference type="GO" id="GO:0006979">
    <property type="term" value="P:response to oxidative stress"/>
    <property type="evidence" value="ECO:0007669"/>
    <property type="project" value="InterPro"/>
</dbReference>
<keyword evidence="12" id="KW-1185">Reference proteome</keyword>
<keyword evidence="7" id="KW-0325">Glycoprotein</keyword>
<feature type="compositionally biased region" description="Polar residues" evidence="9">
    <location>
        <begin position="63"/>
        <end position="74"/>
    </location>
</feature>
<dbReference type="EMBL" id="GGMS01017670">
    <property type="protein sequence ID" value="MBY86873.1"/>
    <property type="molecule type" value="Transcribed_RNA"/>
</dbReference>